<dbReference type="InterPro" id="IPR025403">
    <property type="entry name" value="TgpA-like_C"/>
</dbReference>
<keyword evidence="1" id="KW-0812">Transmembrane</keyword>
<dbReference type="Proteomes" id="UP000468687">
    <property type="component" value="Unassembled WGS sequence"/>
</dbReference>
<accession>A0A6P0HKN2</accession>
<dbReference type="EMBL" id="JAAGXA010000007">
    <property type="protein sequence ID" value="NEN78807.1"/>
    <property type="molecule type" value="Genomic_DNA"/>
</dbReference>
<protein>
    <submittedName>
        <fullName evidence="3">DUF4129 domain-containing protein</fullName>
    </submittedName>
</protein>
<proteinExistence type="predicted"/>
<feature type="domain" description="Protein-glutamine gamma-glutamyltransferase-like C-terminal" evidence="2">
    <location>
        <begin position="132"/>
        <end position="200"/>
    </location>
</feature>
<evidence type="ECO:0000256" key="1">
    <source>
        <dbReference type="SAM" id="Phobius"/>
    </source>
</evidence>
<keyword evidence="1" id="KW-0472">Membrane</keyword>
<comment type="caution">
    <text evidence="3">The sequence shown here is derived from an EMBL/GenBank/DDBJ whole genome shotgun (WGS) entry which is preliminary data.</text>
</comment>
<evidence type="ECO:0000259" key="2">
    <source>
        <dbReference type="Pfam" id="PF13559"/>
    </source>
</evidence>
<keyword evidence="4" id="KW-1185">Reference proteome</keyword>
<dbReference type="AlphaFoldDB" id="A0A6P0HKN2"/>
<dbReference type="Pfam" id="PF13559">
    <property type="entry name" value="DUF4129"/>
    <property type="match status" value="1"/>
</dbReference>
<dbReference type="RefSeq" id="WP_163772369.1">
    <property type="nucleotide sequence ID" value="NZ_JAAGXA010000007.1"/>
</dbReference>
<keyword evidence="1" id="KW-1133">Transmembrane helix</keyword>
<reference evidence="3 4" key="1">
    <citation type="journal article" date="2014" name="Int. J. Syst. Evol. Microbiol.">
        <title>Nocardioides zeae sp. nov., isolated from the stem of Zea mays.</title>
        <authorList>
            <person name="Glaeser S.P."/>
            <person name="McInroy J.A."/>
            <person name="Busse H.J."/>
            <person name="Kampfer P."/>
        </authorList>
    </citation>
    <scope>NUCLEOTIDE SEQUENCE [LARGE SCALE GENOMIC DNA]</scope>
    <source>
        <strain evidence="3 4">JCM 30728</strain>
    </source>
</reference>
<evidence type="ECO:0000313" key="3">
    <source>
        <dbReference type="EMBL" id="NEN78807.1"/>
    </source>
</evidence>
<gene>
    <name evidence="3" type="ORF">G3T38_11025</name>
</gene>
<sequence>MTGAPRWDPPLEPTPAEARDLLQDELLRPEYRESDLLQRIRDWLAERLTGPTRTPDAGGFAVAQSIASWVVLIVLVLVLAWLLSRARWSRSEQAARRRALFGEEVVSAADLRRRAERALAEGRHGDAVVDGYRALALRQIEVGVIEDVPGATAGEVARALAAELPARGAEVLGVAHHFDEVMYGERPTDADRARGVLALDDVLAGVR</sequence>
<feature type="transmembrane region" description="Helical" evidence="1">
    <location>
        <begin position="61"/>
        <end position="83"/>
    </location>
</feature>
<organism evidence="3 4">
    <name type="scientific">Nocardioides zeae</name>
    <dbReference type="NCBI Taxonomy" id="1457234"/>
    <lineage>
        <taxon>Bacteria</taxon>
        <taxon>Bacillati</taxon>
        <taxon>Actinomycetota</taxon>
        <taxon>Actinomycetes</taxon>
        <taxon>Propionibacteriales</taxon>
        <taxon>Nocardioidaceae</taxon>
        <taxon>Nocardioides</taxon>
    </lineage>
</organism>
<evidence type="ECO:0000313" key="4">
    <source>
        <dbReference type="Proteomes" id="UP000468687"/>
    </source>
</evidence>
<name>A0A6P0HKN2_9ACTN</name>